<dbReference type="GO" id="GO:0071949">
    <property type="term" value="F:FAD binding"/>
    <property type="evidence" value="ECO:0007669"/>
    <property type="project" value="InterPro"/>
</dbReference>
<evidence type="ECO:0000313" key="7">
    <source>
        <dbReference type="Proteomes" id="UP000419743"/>
    </source>
</evidence>
<reference evidence="6 7" key="1">
    <citation type="submission" date="2019-11" db="EMBL/GenBank/DDBJ databases">
        <authorList>
            <person name="Criscuolo A."/>
        </authorList>
    </citation>
    <scope>NUCLEOTIDE SEQUENCE [LARGE SCALE GENOMIC DNA]</scope>
    <source>
        <strain evidence="6">CIP111667</strain>
    </source>
</reference>
<dbReference type="Gene3D" id="3.50.50.60">
    <property type="entry name" value="FAD/NAD(P)-binding domain"/>
    <property type="match status" value="1"/>
</dbReference>
<evidence type="ECO:0000256" key="1">
    <source>
        <dbReference type="ARBA" id="ARBA00001974"/>
    </source>
</evidence>
<dbReference type="PANTHER" id="PTHR43004:SF19">
    <property type="entry name" value="BINDING MONOOXYGENASE, PUTATIVE (JCVI)-RELATED"/>
    <property type="match status" value="1"/>
</dbReference>
<feature type="domain" description="FAD-binding" evidence="5">
    <location>
        <begin position="14"/>
        <end position="350"/>
    </location>
</feature>
<keyword evidence="3" id="KW-0274">FAD</keyword>
<evidence type="ECO:0000256" key="2">
    <source>
        <dbReference type="ARBA" id="ARBA00022630"/>
    </source>
</evidence>
<dbReference type="PANTHER" id="PTHR43004">
    <property type="entry name" value="TRK SYSTEM POTASSIUM UPTAKE PROTEIN"/>
    <property type="match status" value="1"/>
</dbReference>
<keyword evidence="2" id="KW-0285">Flavoprotein</keyword>
<proteinExistence type="predicted"/>
<gene>
    <name evidence="6" type="primary">pcpB_2</name>
    <name evidence="6" type="ORF">HALOF300_02274</name>
</gene>
<feature type="region of interest" description="Disordered" evidence="4">
    <location>
        <begin position="534"/>
        <end position="558"/>
    </location>
</feature>
<keyword evidence="6" id="KW-0503">Monooxygenase</keyword>
<dbReference type="PRINTS" id="PR00420">
    <property type="entry name" value="RNGMNOXGNASE"/>
</dbReference>
<dbReference type="Gene3D" id="3.40.30.120">
    <property type="match status" value="1"/>
</dbReference>
<feature type="compositionally biased region" description="Polar residues" evidence="4">
    <location>
        <begin position="538"/>
        <end position="558"/>
    </location>
</feature>
<comment type="caution">
    <text evidence="6">The sequence shown here is derived from an EMBL/GenBank/DDBJ whole genome shotgun (WGS) entry which is preliminary data.</text>
</comment>
<sequence length="558" mass="59654">MGHGGSVGPVESVVDVLIVGAGPTGLTLAAELRAHGVSFRIVDRAPAAVHQSRALAIQARTLEVLARLGVSQALVAAGDPATVLLLHSTKRTTQVKLFGEGLDQTAYPFLLFLSQAETERILLGRLTDSGVEVERDVEVLHLTQSGIDVTCTARTARGQAQIGARYVVGCDGAHSVVRHGSGIGFCGTAFPQTFVIADLEADGLEAGRIHVYLSEAGMMFFFPLGSPATWRILAMAPQCDRAAEPTLESVQGLVQHYTHDTVVLHDPVWLTNFSVQSRRADQFRAGRVLLAGDAAHIHSPAGAQGMNTGIQDAVNLGWKLARVCGGLAAADLLDSYEQERLPVADSVLRMTNRAFRVATSSNPVLRYVRPRVVAVAAPLVLRLGVLRKVGFRAISQLGIRYRDSPLSVEGHRRLRRGPHAGDRLPDAPITVDGTRSTLHAELSPTQINLLLCGPVDSWTEQVSADEWPGVRIVRLNTTGGSGVWGDPTGLALRRLGLRTRDPVHYAVRPDGYIGYRAGGTDLTGFRAYLRAVHDAPPSHSTEPGRNPETTPDPGSSPG</sequence>
<organism evidence="6 7">
    <name type="scientific">Occultella aeris</name>
    <dbReference type="NCBI Taxonomy" id="2761496"/>
    <lineage>
        <taxon>Bacteria</taxon>
        <taxon>Bacillati</taxon>
        <taxon>Actinomycetota</taxon>
        <taxon>Actinomycetes</taxon>
        <taxon>Micrococcales</taxon>
        <taxon>Ruaniaceae</taxon>
        <taxon>Occultella</taxon>
    </lineage>
</organism>
<evidence type="ECO:0000313" key="6">
    <source>
        <dbReference type="EMBL" id="VZO37181.1"/>
    </source>
</evidence>
<dbReference type="EMBL" id="CACRYJ010000031">
    <property type="protein sequence ID" value="VZO37181.1"/>
    <property type="molecule type" value="Genomic_DNA"/>
</dbReference>
<dbReference type="Pfam" id="PF01494">
    <property type="entry name" value="FAD_binding_3"/>
    <property type="match status" value="1"/>
</dbReference>
<dbReference type="AlphaFoldDB" id="A0A7M4DJG7"/>
<protein>
    <submittedName>
        <fullName evidence="6">Pentachlorophenol 4-monooxygenase</fullName>
        <ecNumber evidence="6">1.14.13.50</ecNumber>
    </submittedName>
</protein>
<dbReference type="InterPro" id="IPR050641">
    <property type="entry name" value="RIFMO-like"/>
</dbReference>
<evidence type="ECO:0000259" key="5">
    <source>
        <dbReference type="Pfam" id="PF01494"/>
    </source>
</evidence>
<keyword evidence="7" id="KW-1185">Reference proteome</keyword>
<name>A0A7M4DJG7_9MICO</name>
<evidence type="ECO:0000256" key="3">
    <source>
        <dbReference type="ARBA" id="ARBA00022827"/>
    </source>
</evidence>
<evidence type="ECO:0000256" key="4">
    <source>
        <dbReference type="SAM" id="MobiDB-lite"/>
    </source>
</evidence>
<dbReference type="GO" id="GO:0018677">
    <property type="term" value="F:pentachlorophenol monooxygenase activity"/>
    <property type="evidence" value="ECO:0007669"/>
    <property type="project" value="UniProtKB-EC"/>
</dbReference>
<dbReference type="Gene3D" id="3.30.70.2450">
    <property type="match status" value="1"/>
</dbReference>
<keyword evidence="6" id="KW-0560">Oxidoreductase</keyword>
<dbReference type="Proteomes" id="UP000419743">
    <property type="component" value="Unassembled WGS sequence"/>
</dbReference>
<dbReference type="InterPro" id="IPR002938">
    <property type="entry name" value="FAD-bd"/>
</dbReference>
<dbReference type="SUPFAM" id="SSF51905">
    <property type="entry name" value="FAD/NAD(P)-binding domain"/>
    <property type="match status" value="1"/>
</dbReference>
<comment type="cofactor">
    <cofactor evidence="1">
        <name>FAD</name>
        <dbReference type="ChEBI" id="CHEBI:57692"/>
    </cofactor>
</comment>
<accession>A0A7M4DJG7</accession>
<dbReference type="EC" id="1.14.13.50" evidence="6"/>
<dbReference type="InterPro" id="IPR036188">
    <property type="entry name" value="FAD/NAD-bd_sf"/>
</dbReference>